<sequence>MVFSIFLVSSALIPSSFALGNYDLISEWGQFGIAKPGHFSYPEFIAVDEQGNSYISDLGNKRIQKFSSDGQYITHWGQSGTLPGEFHYPSGIAVSSNFVFVADHDLHKIQKFYLNGTFADQWGSKGIHDGEFKYPNDIAVDSENFVYVVDTGNQRIQKFTSDGEFVLSFGTSGMGPGQFLTAIGIDVDDQGNVYVTDKGNRKIEKFDSDGSLIKSFPFRGLNYVFSPSGIEIDPNGTIYVINSDNGRILYLEQDIGLTLNIFEKNGPYPQMFSSPTDIALGINGELLVVDSAGHKIYSLETPFYVEPEISEVTEIIEVITPEMTEVFARDEINPTIMAPSDMILDATGLSTFVNIGEAIAADSESGIKAILNNAPEEFSLGVNKVTWIAFDYAGNTAETYQTITINACGHVYSDYHMIVGTADDDFIQGTAANDLIFGLDGADIISGNDGNDCIFGGNGDDVIYGNNGYDTIMGNSGNDVLKGGSGFDIIYSNSGSDVMDGGDDSDGCYSPVDSTTDLLINCES</sequence>
<dbReference type="EMBL" id="CP026995">
    <property type="protein sequence ID" value="QLH06252.1"/>
    <property type="molecule type" value="Genomic_DNA"/>
</dbReference>
<dbReference type="PANTHER" id="PTHR24104">
    <property type="entry name" value="E3 UBIQUITIN-PROTEIN LIGASE NHLRC1-RELATED"/>
    <property type="match status" value="1"/>
</dbReference>
<dbReference type="PRINTS" id="PR00313">
    <property type="entry name" value="CABNDNGRPT"/>
</dbReference>
<dbReference type="PANTHER" id="PTHR24104:SF25">
    <property type="entry name" value="PROTEIN LIN-41"/>
    <property type="match status" value="1"/>
</dbReference>
<dbReference type="RefSeq" id="WP_179372323.1">
    <property type="nucleotide sequence ID" value="NZ_CP026995.1"/>
</dbReference>
<dbReference type="InterPro" id="IPR050952">
    <property type="entry name" value="TRIM-NHL_E3_ligases"/>
</dbReference>
<dbReference type="KEGG" id="nue:C5F50_03545"/>
<gene>
    <name evidence="2" type="ORF">C5F50_03545</name>
</gene>
<protein>
    <submittedName>
        <fullName evidence="2">6-bladed beta-propeller</fullName>
    </submittedName>
</protein>
<dbReference type="Pfam" id="PF01436">
    <property type="entry name" value="NHL"/>
    <property type="match status" value="1"/>
</dbReference>
<accession>A0A7D5M458</accession>
<dbReference type="SUPFAM" id="SSF51120">
    <property type="entry name" value="beta-Roll"/>
    <property type="match status" value="1"/>
</dbReference>
<dbReference type="Pfam" id="PF00353">
    <property type="entry name" value="HemolysinCabind"/>
    <property type="match status" value="2"/>
</dbReference>
<dbReference type="GO" id="GO:0005509">
    <property type="term" value="F:calcium ion binding"/>
    <property type="evidence" value="ECO:0007669"/>
    <property type="project" value="InterPro"/>
</dbReference>
<evidence type="ECO:0000313" key="2">
    <source>
        <dbReference type="EMBL" id="QLH06252.1"/>
    </source>
</evidence>
<evidence type="ECO:0000313" key="3">
    <source>
        <dbReference type="Proteomes" id="UP000509478"/>
    </source>
</evidence>
<dbReference type="InterPro" id="IPR018511">
    <property type="entry name" value="Hemolysin-typ_Ca-bd_CS"/>
</dbReference>
<keyword evidence="3" id="KW-1185">Reference proteome</keyword>
<dbReference type="AlphaFoldDB" id="A0A7D5M458"/>
<dbReference type="GO" id="GO:0008270">
    <property type="term" value="F:zinc ion binding"/>
    <property type="evidence" value="ECO:0007669"/>
    <property type="project" value="UniProtKB-KW"/>
</dbReference>
<dbReference type="GeneID" id="56067111"/>
<dbReference type="Gene3D" id="2.150.10.10">
    <property type="entry name" value="Serralysin-like metalloprotease, C-terminal"/>
    <property type="match status" value="2"/>
</dbReference>
<dbReference type="InterPro" id="IPR011042">
    <property type="entry name" value="6-blade_b-propeller_TolB-like"/>
</dbReference>
<reference evidence="2 3" key="1">
    <citation type="submission" date="2018-02" db="EMBL/GenBank/DDBJ databases">
        <title>Complete genome of Nitrosopumilus ureaphilus PS0.</title>
        <authorList>
            <person name="Qin W."/>
            <person name="Zheng Y."/>
            <person name="Stahl D.A."/>
        </authorList>
    </citation>
    <scope>NUCLEOTIDE SEQUENCE [LARGE SCALE GENOMIC DNA]</scope>
    <source>
        <strain evidence="2 3">PS0</strain>
    </source>
</reference>
<name>A0A7D5M458_9ARCH</name>
<organism evidence="2 3">
    <name type="scientific">Nitrosopumilus ureiphilus</name>
    <dbReference type="NCBI Taxonomy" id="1470067"/>
    <lineage>
        <taxon>Archaea</taxon>
        <taxon>Nitrososphaerota</taxon>
        <taxon>Nitrososphaeria</taxon>
        <taxon>Nitrosopumilales</taxon>
        <taxon>Nitrosopumilaceae</taxon>
        <taxon>Nitrosopumilus</taxon>
    </lineage>
</organism>
<dbReference type="PROSITE" id="PS51125">
    <property type="entry name" value="NHL"/>
    <property type="match status" value="3"/>
</dbReference>
<dbReference type="OrthoDB" id="295891at2157"/>
<dbReference type="Gene3D" id="2.40.10.500">
    <property type="match status" value="1"/>
</dbReference>
<evidence type="ECO:0000256" key="1">
    <source>
        <dbReference type="ARBA" id="ARBA00022737"/>
    </source>
</evidence>
<dbReference type="Gene3D" id="2.120.10.30">
    <property type="entry name" value="TolB, C-terminal domain"/>
    <property type="match status" value="2"/>
</dbReference>
<dbReference type="InterPro" id="IPR011049">
    <property type="entry name" value="Serralysin-like_metalloprot_C"/>
</dbReference>
<dbReference type="PROSITE" id="PS00330">
    <property type="entry name" value="HEMOLYSIN_CALCIUM"/>
    <property type="match status" value="1"/>
</dbReference>
<dbReference type="SUPFAM" id="SSF101898">
    <property type="entry name" value="NHL repeat"/>
    <property type="match status" value="1"/>
</dbReference>
<dbReference type="Proteomes" id="UP000509478">
    <property type="component" value="Chromosome"/>
</dbReference>
<proteinExistence type="predicted"/>
<keyword evidence="1" id="KW-0677">Repeat</keyword>
<dbReference type="InterPro" id="IPR001343">
    <property type="entry name" value="Hemolysn_Ca-bd"/>
</dbReference>
<dbReference type="InterPro" id="IPR001258">
    <property type="entry name" value="NHL_repeat"/>
</dbReference>